<evidence type="ECO:0000313" key="1">
    <source>
        <dbReference type="EMBL" id="CAG6466501.1"/>
    </source>
</evidence>
<dbReference type="AlphaFoldDB" id="A0A8D8AZN9"/>
<proteinExistence type="predicted"/>
<accession>A0A8D8AZN9</accession>
<organism evidence="1">
    <name type="scientific">Culex pipiens</name>
    <name type="common">House mosquito</name>
    <dbReference type="NCBI Taxonomy" id="7175"/>
    <lineage>
        <taxon>Eukaryota</taxon>
        <taxon>Metazoa</taxon>
        <taxon>Ecdysozoa</taxon>
        <taxon>Arthropoda</taxon>
        <taxon>Hexapoda</taxon>
        <taxon>Insecta</taxon>
        <taxon>Pterygota</taxon>
        <taxon>Neoptera</taxon>
        <taxon>Endopterygota</taxon>
        <taxon>Diptera</taxon>
        <taxon>Nematocera</taxon>
        <taxon>Culicoidea</taxon>
        <taxon>Culicidae</taxon>
        <taxon>Culicinae</taxon>
        <taxon>Culicini</taxon>
        <taxon>Culex</taxon>
        <taxon>Culex</taxon>
    </lineage>
</organism>
<dbReference type="EMBL" id="HBUE01056038">
    <property type="protein sequence ID" value="CAG6466501.1"/>
    <property type="molecule type" value="Transcribed_RNA"/>
</dbReference>
<reference evidence="1" key="1">
    <citation type="submission" date="2021-05" db="EMBL/GenBank/DDBJ databases">
        <authorList>
            <person name="Alioto T."/>
            <person name="Alioto T."/>
            <person name="Gomez Garrido J."/>
        </authorList>
    </citation>
    <scope>NUCLEOTIDE SEQUENCE</scope>
</reference>
<sequence>MDGHHGPDGAFGLAHGQTGREVGTLKTQRPHILQHQDALGRLGTALGRTDGRGVLRVEAGRHRHQHAGPVRLGQVRLLERDQVGQDLGVELDLAQIELGLGDEEPAERVLRQQLYHNVQVLRFQLGRRVLELVLDRHRQDVAEVVDAVLAALLYLKVRNSYPGPHLVMLLQHFDEPVLVDGPSVRADRIFLRVGHLSRRCCVPGEG</sequence>
<protein>
    <submittedName>
        <fullName evidence="1">(northern house mosquito) hypothetical protein</fullName>
    </submittedName>
</protein>
<name>A0A8D8AZN9_CULPI</name>